<protein>
    <submittedName>
        <fullName evidence="1">Uncharacterized protein</fullName>
    </submittedName>
</protein>
<dbReference type="EMBL" id="LFZN01000504">
    <property type="protein sequence ID" value="KXS93503.1"/>
    <property type="molecule type" value="Genomic_DNA"/>
</dbReference>
<reference evidence="1 2" key="1">
    <citation type="submission" date="2015-07" db="EMBL/GenBank/DDBJ databases">
        <title>Comparative genomics of the Sigatoka disease complex on banana suggests a link between parallel evolutionary changes in Pseudocercospora fijiensis and Pseudocercospora eumusae and increased virulence on the banana host.</title>
        <authorList>
            <person name="Chang T.-C."/>
            <person name="Salvucci A."/>
            <person name="Crous P.W."/>
            <person name="Stergiopoulos I."/>
        </authorList>
    </citation>
    <scope>NUCLEOTIDE SEQUENCE [LARGE SCALE GENOMIC DNA]</scope>
    <source>
        <strain evidence="1 2">CBS 114824</strain>
    </source>
</reference>
<sequence>MIYSFRDPRKKLHQLCKDWDVNILHYWSASWQFYFDDTPVRGIQIHFMDLDKRQVTKMIWEFNNAAARYAICKAGSSACPLQFKFTVGDNGPAHETANCQGLNSID</sequence>
<evidence type="ECO:0000313" key="1">
    <source>
        <dbReference type="EMBL" id="KXS93503.1"/>
    </source>
</evidence>
<dbReference type="Proteomes" id="UP000070133">
    <property type="component" value="Unassembled WGS sequence"/>
</dbReference>
<dbReference type="AlphaFoldDB" id="A0A139GTI6"/>
<evidence type="ECO:0000313" key="2">
    <source>
        <dbReference type="Proteomes" id="UP000070133"/>
    </source>
</evidence>
<name>A0A139GTI6_9PEZI</name>
<keyword evidence="2" id="KW-1185">Reference proteome</keyword>
<organism evidence="1 2">
    <name type="scientific">Pseudocercospora eumusae</name>
    <dbReference type="NCBI Taxonomy" id="321146"/>
    <lineage>
        <taxon>Eukaryota</taxon>
        <taxon>Fungi</taxon>
        <taxon>Dikarya</taxon>
        <taxon>Ascomycota</taxon>
        <taxon>Pezizomycotina</taxon>
        <taxon>Dothideomycetes</taxon>
        <taxon>Dothideomycetidae</taxon>
        <taxon>Mycosphaerellales</taxon>
        <taxon>Mycosphaerellaceae</taxon>
        <taxon>Pseudocercospora</taxon>
    </lineage>
</organism>
<gene>
    <name evidence="1" type="ORF">AC578_5472</name>
</gene>
<accession>A0A139GTI6</accession>
<proteinExistence type="predicted"/>
<comment type="caution">
    <text evidence="1">The sequence shown here is derived from an EMBL/GenBank/DDBJ whole genome shotgun (WGS) entry which is preliminary data.</text>
</comment>